<protein>
    <recommendedName>
        <fullName evidence="3">RiboL-PSP-HEPN domain-containing protein</fullName>
    </recommendedName>
</protein>
<dbReference type="AlphaFoldDB" id="A0A518D586"/>
<reference evidence="1 2" key="1">
    <citation type="submission" date="2019-02" db="EMBL/GenBank/DDBJ databases">
        <title>Deep-cultivation of Planctomycetes and their phenomic and genomic characterization uncovers novel biology.</title>
        <authorList>
            <person name="Wiegand S."/>
            <person name="Jogler M."/>
            <person name="Boedeker C."/>
            <person name="Pinto D."/>
            <person name="Vollmers J."/>
            <person name="Rivas-Marin E."/>
            <person name="Kohn T."/>
            <person name="Peeters S.H."/>
            <person name="Heuer A."/>
            <person name="Rast P."/>
            <person name="Oberbeckmann S."/>
            <person name="Bunk B."/>
            <person name="Jeske O."/>
            <person name="Meyerdierks A."/>
            <person name="Storesund J.E."/>
            <person name="Kallscheuer N."/>
            <person name="Luecker S."/>
            <person name="Lage O.M."/>
            <person name="Pohl T."/>
            <person name="Merkel B.J."/>
            <person name="Hornburger P."/>
            <person name="Mueller R.-W."/>
            <person name="Bruemmer F."/>
            <person name="Labrenz M."/>
            <person name="Spormann A.M."/>
            <person name="Op den Camp H."/>
            <person name="Overmann J."/>
            <person name="Amann R."/>
            <person name="Jetten M.S.M."/>
            <person name="Mascher T."/>
            <person name="Medema M.H."/>
            <person name="Devos D.P."/>
            <person name="Kaster A.-K."/>
            <person name="Ovreas L."/>
            <person name="Rohde M."/>
            <person name="Galperin M.Y."/>
            <person name="Jogler C."/>
        </authorList>
    </citation>
    <scope>NUCLEOTIDE SEQUENCE [LARGE SCALE GENOMIC DNA]</scope>
    <source>
        <strain evidence="1 2">Pla163</strain>
    </source>
</reference>
<dbReference type="RefSeq" id="WP_145192214.1">
    <property type="nucleotide sequence ID" value="NZ_CP036290.1"/>
</dbReference>
<organism evidence="1 2">
    <name type="scientific">Rohdeia mirabilis</name>
    <dbReference type="NCBI Taxonomy" id="2528008"/>
    <lineage>
        <taxon>Bacteria</taxon>
        <taxon>Pseudomonadati</taxon>
        <taxon>Planctomycetota</taxon>
        <taxon>Planctomycetia</taxon>
        <taxon>Planctomycetia incertae sedis</taxon>
        <taxon>Rohdeia</taxon>
    </lineage>
</organism>
<proteinExistence type="predicted"/>
<evidence type="ECO:0000313" key="1">
    <source>
        <dbReference type="EMBL" id="QDU86631.1"/>
    </source>
</evidence>
<keyword evidence="2" id="KW-1185">Reference proteome</keyword>
<dbReference type="OrthoDB" id="7041627at2"/>
<evidence type="ECO:0000313" key="2">
    <source>
        <dbReference type="Proteomes" id="UP000319342"/>
    </source>
</evidence>
<dbReference type="Proteomes" id="UP000319342">
    <property type="component" value="Chromosome"/>
</dbReference>
<gene>
    <name evidence="1" type="ORF">Pla163_37820</name>
</gene>
<sequence length="230" mass="25235">MAGRPPKVAHVNKAFRAEIASARGLVDAMSALPAKIHPSIQVGVHPKHLRQVVALAFMGVVSAWEEFLERTLVRYLAGASADSGYSPALKHGSANSLAHAYEVLSLNVDYNPQRDYLKASDARWVWRTADFFFSSHPYGALNNKADLLKNASRIRNRIAHDSEKCKSDFRVAALWFLQPANGQLTQGYGPGSLLLDTAQRNFGNQINQAGISHFEAYMRAFESLAGSVVP</sequence>
<dbReference type="EMBL" id="CP036290">
    <property type="protein sequence ID" value="QDU86631.1"/>
    <property type="molecule type" value="Genomic_DNA"/>
</dbReference>
<evidence type="ECO:0008006" key="3">
    <source>
        <dbReference type="Google" id="ProtNLM"/>
    </source>
</evidence>
<name>A0A518D586_9BACT</name>
<accession>A0A518D586</accession>